<reference evidence="1" key="1">
    <citation type="submission" date="2021-06" db="EMBL/GenBank/DDBJ databases">
        <authorList>
            <person name="Kallberg Y."/>
            <person name="Tangrot J."/>
            <person name="Rosling A."/>
        </authorList>
    </citation>
    <scope>NUCLEOTIDE SEQUENCE</scope>
    <source>
        <strain evidence="1">FL130A</strain>
    </source>
</reference>
<dbReference type="EMBL" id="CAJVPS010014711">
    <property type="protein sequence ID" value="CAG8683826.1"/>
    <property type="molecule type" value="Genomic_DNA"/>
</dbReference>
<dbReference type="AlphaFoldDB" id="A0A9N9EQ62"/>
<name>A0A9N9EQ62_9GLOM</name>
<accession>A0A9N9EQ62</accession>
<keyword evidence="2" id="KW-1185">Reference proteome</keyword>
<sequence>MIRPLIYNKKLNKNDCSDNEVHNNNTNKNDTINNVNKKYISESVETASIGNLAGFTYFHALSYAKIRIYYQEENLRNQVLISSLVNRHIKARNERLVRQRARQQQLHEEIIETTGLLTAIAKSIEIRLARLRIN</sequence>
<protein>
    <submittedName>
        <fullName evidence="1">6796_t:CDS:1</fullName>
    </submittedName>
</protein>
<evidence type="ECO:0000313" key="1">
    <source>
        <dbReference type="EMBL" id="CAG8683826.1"/>
    </source>
</evidence>
<gene>
    <name evidence="1" type="ORF">ALEPTO_LOCUS10941</name>
</gene>
<dbReference type="Proteomes" id="UP000789508">
    <property type="component" value="Unassembled WGS sequence"/>
</dbReference>
<comment type="caution">
    <text evidence="1">The sequence shown here is derived from an EMBL/GenBank/DDBJ whole genome shotgun (WGS) entry which is preliminary data.</text>
</comment>
<proteinExistence type="predicted"/>
<evidence type="ECO:0000313" key="2">
    <source>
        <dbReference type="Proteomes" id="UP000789508"/>
    </source>
</evidence>
<organism evidence="1 2">
    <name type="scientific">Ambispora leptoticha</name>
    <dbReference type="NCBI Taxonomy" id="144679"/>
    <lineage>
        <taxon>Eukaryota</taxon>
        <taxon>Fungi</taxon>
        <taxon>Fungi incertae sedis</taxon>
        <taxon>Mucoromycota</taxon>
        <taxon>Glomeromycotina</taxon>
        <taxon>Glomeromycetes</taxon>
        <taxon>Archaeosporales</taxon>
        <taxon>Ambisporaceae</taxon>
        <taxon>Ambispora</taxon>
    </lineage>
</organism>